<keyword evidence="6 7" id="KW-0472">Membrane</keyword>
<feature type="transmembrane region" description="Helical" evidence="7">
    <location>
        <begin position="288"/>
        <end position="306"/>
    </location>
</feature>
<evidence type="ECO:0000256" key="3">
    <source>
        <dbReference type="ARBA" id="ARBA00022475"/>
    </source>
</evidence>
<keyword evidence="2" id="KW-0813">Transport</keyword>
<accession>A0A096BWX0</accession>
<dbReference type="AlphaFoldDB" id="A0A096BWX0"/>
<name>A0A096BWX0_9BACT</name>
<dbReference type="RefSeq" id="WP_036865183.1">
    <property type="nucleotide sequence ID" value="NZ_JRNS01000379.1"/>
</dbReference>
<feature type="transmembrane region" description="Helical" evidence="7">
    <location>
        <begin position="312"/>
        <end position="332"/>
    </location>
</feature>
<dbReference type="PROSITE" id="PS50850">
    <property type="entry name" value="MFS"/>
    <property type="match status" value="1"/>
</dbReference>
<dbReference type="GO" id="GO:0005886">
    <property type="term" value="C:plasma membrane"/>
    <property type="evidence" value="ECO:0007669"/>
    <property type="project" value="UniProtKB-SubCell"/>
</dbReference>
<sequence length="420" mass="46054">MNLKVRLALMNFLEFAVWGAYLTSMGRYLGNIGIGPEIGYFYSMQGVVSIFMPALMGIVADRWVPAQRLLGFCHLLAGLFMFATAGYGLSVGDHADFSTIFTLYSLSVAFYMPTLALSNSVAYSALSDAGMDTVKAFPPIRVFGTIGFILTMWLVDILGFQSNQNQFITSGVVSVILFFYTFTLPKCAVNKGTEQKSLVDAFGLRAFALFKEKKMAIFFIFSMLLGVSLQITNSFANPFLFSFGAQPEFVNSFGVQHANILISLSQVSETCCILLIPFFMRHYGIKNVMLIAMFAWVLRFGLFGVGNPGFPGILMFVLSMIVYGVAFDFFNISGSLFVDNSTEPALRSSAQGLFMLMTNGVGATVGTLAAQAIVNAYTHPQTVDSETLTVGDWQSCWFVFAGYAFVVGVLFAIIFRTKKA</sequence>
<dbReference type="GO" id="GO:0015212">
    <property type="term" value="F:cytidine transmembrane transporter activity"/>
    <property type="evidence" value="ECO:0007669"/>
    <property type="project" value="TreeGrafter"/>
</dbReference>
<evidence type="ECO:0000256" key="2">
    <source>
        <dbReference type="ARBA" id="ARBA00022448"/>
    </source>
</evidence>
<feature type="transmembrane region" description="Helical" evidence="7">
    <location>
        <begin position="40"/>
        <end position="60"/>
    </location>
</feature>
<feature type="transmembrane region" description="Helical" evidence="7">
    <location>
        <begin position="138"/>
        <end position="155"/>
    </location>
</feature>
<feature type="transmembrane region" description="Helical" evidence="7">
    <location>
        <begin position="167"/>
        <end position="189"/>
    </location>
</feature>
<evidence type="ECO:0000256" key="6">
    <source>
        <dbReference type="ARBA" id="ARBA00023136"/>
    </source>
</evidence>
<evidence type="ECO:0000256" key="1">
    <source>
        <dbReference type="ARBA" id="ARBA00004651"/>
    </source>
</evidence>
<dbReference type="PANTHER" id="PTHR23522:SF4">
    <property type="entry name" value="NUCLEOSIDE PERMEASE NUPG-RELATED"/>
    <property type="match status" value="1"/>
</dbReference>
<keyword evidence="4 7" id="KW-0812">Transmembrane</keyword>
<feature type="transmembrane region" description="Helical" evidence="7">
    <location>
        <begin position="7"/>
        <end position="28"/>
    </location>
</feature>
<dbReference type="Pfam" id="PF03825">
    <property type="entry name" value="Nuc_H_symport"/>
    <property type="match status" value="1"/>
</dbReference>
<dbReference type="InterPro" id="IPR020846">
    <property type="entry name" value="MFS_dom"/>
</dbReference>
<evidence type="ECO:0000313" key="9">
    <source>
        <dbReference type="EMBL" id="KGF47222.1"/>
    </source>
</evidence>
<protein>
    <submittedName>
        <fullName evidence="9">Nucleoside permease</fullName>
    </submittedName>
</protein>
<comment type="caution">
    <text evidence="9">The sequence shown here is derived from an EMBL/GenBank/DDBJ whole genome shotgun (WGS) entry which is preliminary data.</text>
</comment>
<evidence type="ECO:0000256" key="4">
    <source>
        <dbReference type="ARBA" id="ARBA00022692"/>
    </source>
</evidence>
<reference evidence="9 10" key="1">
    <citation type="submission" date="2014-07" db="EMBL/GenBank/DDBJ databases">
        <authorList>
            <person name="McCorrison J."/>
            <person name="Sanka R."/>
            <person name="Torralba M."/>
            <person name="Gillis M."/>
            <person name="Haft D.H."/>
            <person name="Methe B."/>
            <person name="Sutton G."/>
            <person name="Nelson K.E."/>
        </authorList>
    </citation>
    <scope>NUCLEOTIDE SEQUENCE [LARGE SCALE GENOMIC DNA]</scope>
    <source>
        <strain evidence="9 10">DNF00666</strain>
    </source>
</reference>
<keyword evidence="3" id="KW-1003">Cell membrane</keyword>
<comment type="subcellular location">
    <subcellularLocation>
        <location evidence="1">Cell membrane</location>
        <topology evidence="1">Multi-pass membrane protein</topology>
    </subcellularLocation>
</comment>
<dbReference type="SUPFAM" id="SSF103473">
    <property type="entry name" value="MFS general substrate transporter"/>
    <property type="match status" value="2"/>
</dbReference>
<proteinExistence type="predicted"/>
<feature type="transmembrane region" description="Helical" evidence="7">
    <location>
        <begin position="101"/>
        <end position="126"/>
    </location>
</feature>
<organism evidence="9 10">
    <name type="scientific">Prevotella melaninogenica DNF00666</name>
    <dbReference type="NCBI Taxonomy" id="1401073"/>
    <lineage>
        <taxon>Bacteria</taxon>
        <taxon>Pseudomonadati</taxon>
        <taxon>Bacteroidota</taxon>
        <taxon>Bacteroidia</taxon>
        <taxon>Bacteroidales</taxon>
        <taxon>Prevotellaceae</taxon>
        <taxon>Prevotella</taxon>
    </lineage>
</organism>
<evidence type="ECO:0000313" key="10">
    <source>
        <dbReference type="Proteomes" id="UP000029578"/>
    </source>
</evidence>
<dbReference type="PANTHER" id="PTHR23522">
    <property type="entry name" value="BLL5896 PROTEIN"/>
    <property type="match status" value="1"/>
</dbReference>
<feature type="transmembrane region" description="Helical" evidence="7">
    <location>
        <begin position="256"/>
        <end position="276"/>
    </location>
</feature>
<evidence type="ECO:0000256" key="5">
    <source>
        <dbReference type="ARBA" id="ARBA00022989"/>
    </source>
</evidence>
<feature type="transmembrane region" description="Helical" evidence="7">
    <location>
        <begin position="69"/>
        <end position="89"/>
    </location>
</feature>
<dbReference type="InterPro" id="IPR036259">
    <property type="entry name" value="MFS_trans_sf"/>
</dbReference>
<dbReference type="InterPro" id="IPR004740">
    <property type="entry name" value="Nuc_H_symport"/>
</dbReference>
<dbReference type="Gene3D" id="1.20.1250.20">
    <property type="entry name" value="MFS general substrate transporter like domains"/>
    <property type="match status" value="2"/>
</dbReference>
<feature type="transmembrane region" description="Helical" evidence="7">
    <location>
        <begin position="215"/>
        <end position="236"/>
    </location>
</feature>
<feature type="transmembrane region" description="Helical" evidence="7">
    <location>
        <begin position="353"/>
        <end position="377"/>
    </location>
</feature>
<dbReference type="GO" id="GO:0015213">
    <property type="term" value="F:uridine transmembrane transporter activity"/>
    <property type="evidence" value="ECO:0007669"/>
    <property type="project" value="TreeGrafter"/>
</dbReference>
<dbReference type="Proteomes" id="UP000029578">
    <property type="component" value="Unassembled WGS sequence"/>
</dbReference>
<gene>
    <name evidence="9" type="ORF">HMPREF0661_07435</name>
</gene>
<feature type="transmembrane region" description="Helical" evidence="7">
    <location>
        <begin position="397"/>
        <end position="415"/>
    </location>
</feature>
<keyword evidence="5 7" id="KW-1133">Transmembrane helix</keyword>
<feature type="domain" description="Major facilitator superfamily (MFS) profile" evidence="8">
    <location>
        <begin position="214"/>
        <end position="420"/>
    </location>
</feature>
<evidence type="ECO:0000256" key="7">
    <source>
        <dbReference type="SAM" id="Phobius"/>
    </source>
</evidence>
<dbReference type="EMBL" id="JRNS01000379">
    <property type="protein sequence ID" value="KGF47222.1"/>
    <property type="molecule type" value="Genomic_DNA"/>
</dbReference>
<evidence type="ECO:0000259" key="8">
    <source>
        <dbReference type="PROSITE" id="PS50850"/>
    </source>
</evidence>